<comment type="caution">
    <text evidence="1">The sequence shown here is derived from an EMBL/GenBank/DDBJ whole genome shotgun (WGS) entry which is preliminary data.</text>
</comment>
<sequence length="213" mass="24066">MKRIGCLHAHHSNINYIEHALAPFKIELVHFVDPGLMYHLTPNSTDDIAVKVKEQLNWISSCDIDATLITCTNYIALLDELSFASRVPIIKIDEPFFEQVCRKSERQILLFTNPATITGTMNRLYTYAAKQKKSININAWLIENSFDLLMNGQSDAYNQLILDYIGNDNNTDLISVAQLSMVEAVNLSGKDIGNPLNALVKHVVQQFDLEKQV</sequence>
<proteinExistence type="predicted"/>
<name>A0ABV8WSV2_9BACI</name>
<dbReference type="RefSeq" id="WP_390249283.1">
    <property type="nucleotide sequence ID" value="NZ_JBHSDT010000003.1"/>
</dbReference>
<evidence type="ECO:0008006" key="3">
    <source>
        <dbReference type="Google" id="ProtNLM"/>
    </source>
</evidence>
<reference evidence="2" key="1">
    <citation type="journal article" date="2019" name="Int. J. Syst. Evol. Microbiol.">
        <title>The Global Catalogue of Microorganisms (GCM) 10K type strain sequencing project: providing services to taxonomists for standard genome sequencing and annotation.</title>
        <authorList>
            <consortium name="The Broad Institute Genomics Platform"/>
            <consortium name="The Broad Institute Genome Sequencing Center for Infectious Disease"/>
            <person name="Wu L."/>
            <person name="Ma J."/>
        </authorList>
    </citation>
    <scope>NUCLEOTIDE SEQUENCE [LARGE SCALE GENOMIC DNA]</scope>
    <source>
        <strain evidence="2">CCUG 37865</strain>
    </source>
</reference>
<protein>
    <recommendedName>
        <fullName evidence="3">Asp/Glu racemase</fullName>
    </recommendedName>
</protein>
<accession>A0ABV8WSV2</accession>
<keyword evidence="2" id="KW-1185">Reference proteome</keyword>
<organism evidence="1 2">
    <name type="scientific">Gracilibacillus xinjiangensis</name>
    <dbReference type="NCBI Taxonomy" id="1193282"/>
    <lineage>
        <taxon>Bacteria</taxon>
        <taxon>Bacillati</taxon>
        <taxon>Bacillota</taxon>
        <taxon>Bacilli</taxon>
        <taxon>Bacillales</taxon>
        <taxon>Bacillaceae</taxon>
        <taxon>Gracilibacillus</taxon>
    </lineage>
</organism>
<evidence type="ECO:0000313" key="2">
    <source>
        <dbReference type="Proteomes" id="UP001595882"/>
    </source>
</evidence>
<evidence type="ECO:0000313" key="1">
    <source>
        <dbReference type="EMBL" id="MFC4402059.1"/>
    </source>
</evidence>
<gene>
    <name evidence="1" type="ORF">ACFOY7_03110</name>
</gene>
<dbReference type="Proteomes" id="UP001595882">
    <property type="component" value="Unassembled WGS sequence"/>
</dbReference>
<dbReference type="EMBL" id="JBHSDT010000003">
    <property type="protein sequence ID" value="MFC4402059.1"/>
    <property type="molecule type" value="Genomic_DNA"/>
</dbReference>